<accession>A0A4Q7VHX4</accession>
<protein>
    <submittedName>
        <fullName evidence="2">Uncharacterized protein</fullName>
    </submittedName>
</protein>
<name>A0A4Q7VHX4_9BACT</name>
<evidence type="ECO:0000313" key="3">
    <source>
        <dbReference type="Proteomes" id="UP000293562"/>
    </source>
</evidence>
<gene>
    <name evidence="2" type="ORF">EV201_0281</name>
</gene>
<dbReference type="EMBL" id="SHKN01000001">
    <property type="protein sequence ID" value="RZT95657.1"/>
    <property type="molecule type" value="Genomic_DNA"/>
</dbReference>
<keyword evidence="1" id="KW-1133">Transmembrane helix</keyword>
<reference evidence="2 3" key="1">
    <citation type="submission" date="2019-02" db="EMBL/GenBank/DDBJ databases">
        <title>Genomic Encyclopedia of Type Strains, Phase IV (KMG-IV): sequencing the most valuable type-strain genomes for metagenomic binning, comparative biology and taxonomic classification.</title>
        <authorList>
            <person name="Goeker M."/>
        </authorList>
    </citation>
    <scope>NUCLEOTIDE SEQUENCE [LARGE SCALE GENOMIC DNA]</scope>
    <source>
        <strain evidence="2 3">DSM 28825</strain>
    </source>
</reference>
<proteinExistence type="predicted"/>
<organism evidence="2 3">
    <name type="scientific">Ancylomarina subtilis</name>
    <dbReference type="NCBI Taxonomy" id="1639035"/>
    <lineage>
        <taxon>Bacteria</taxon>
        <taxon>Pseudomonadati</taxon>
        <taxon>Bacteroidota</taxon>
        <taxon>Bacteroidia</taxon>
        <taxon>Marinilabiliales</taxon>
        <taxon>Marinifilaceae</taxon>
        <taxon>Ancylomarina</taxon>
    </lineage>
</organism>
<dbReference type="AlphaFoldDB" id="A0A4Q7VHX4"/>
<keyword evidence="3" id="KW-1185">Reference proteome</keyword>
<keyword evidence="1" id="KW-0472">Membrane</keyword>
<sequence length="37" mass="4507">MSNKNETGFNEFLFLQWIYYAIFTYLLVKNIMTLKPD</sequence>
<feature type="transmembrane region" description="Helical" evidence="1">
    <location>
        <begin position="12"/>
        <end position="28"/>
    </location>
</feature>
<evidence type="ECO:0000313" key="2">
    <source>
        <dbReference type="EMBL" id="RZT95657.1"/>
    </source>
</evidence>
<dbReference type="Proteomes" id="UP000293562">
    <property type="component" value="Unassembled WGS sequence"/>
</dbReference>
<comment type="caution">
    <text evidence="2">The sequence shown here is derived from an EMBL/GenBank/DDBJ whole genome shotgun (WGS) entry which is preliminary data.</text>
</comment>
<evidence type="ECO:0000256" key="1">
    <source>
        <dbReference type="SAM" id="Phobius"/>
    </source>
</evidence>
<keyword evidence="1" id="KW-0812">Transmembrane</keyword>